<comment type="caution">
    <text evidence="2">The sequence shown here is derived from an EMBL/GenBank/DDBJ whole genome shotgun (WGS) entry which is preliminary data.</text>
</comment>
<dbReference type="EMBL" id="JEMY01000017">
    <property type="protein sequence ID" value="EXI89244.1"/>
    <property type="molecule type" value="Genomic_DNA"/>
</dbReference>
<dbReference type="Pfam" id="PF00248">
    <property type="entry name" value="Aldo_ket_red"/>
    <property type="match status" value="1"/>
</dbReference>
<dbReference type="InterPro" id="IPR036812">
    <property type="entry name" value="NAD(P)_OxRdtase_dom_sf"/>
</dbReference>
<dbReference type="PANTHER" id="PTHR43312">
    <property type="entry name" value="D-THREO-ALDOSE 1-DEHYDROGENASE"/>
    <property type="match status" value="1"/>
</dbReference>
<dbReference type="PANTHER" id="PTHR43312:SF1">
    <property type="entry name" value="NADP-DEPENDENT OXIDOREDUCTASE DOMAIN-CONTAINING PROTEIN"/>
    <property type="match status" value="1"/>
</dbReference>
<feature type="domain" description="NADP-dependent oxidoreductase" evidence="1">
    <location>
        <begin position="58"/>
        <end position="299"/>
    </location>
</feature>
<evidence type="ECO:0000313" key="3">
    <source>
        <dbReference type="Proteomes" id="UP000022141"/>
    </source>
</evidence>
<dbReference type="eggNOG" id="COG0656">
    <property type="taxonomic scope" value="Bacteria"/>
</dbReference>
<name>A0A011RDD5_ACCRE</name>
<keyword evidence="3" id="KW-1185">Reference proteome</keyword>
<dbReference type="AlphaFoldDB" id="A0A011RDD5"/>
<evidence type="ECO:0000313" key="2">
    <source>
        <dbReference type="EMBL" id="EXI89244.1"/>
    </source>
</evidence>
<proteinExistence type="predicted"/>
<accession>A0A011RDD5</accession>
<dbReference type="Gene3D" id="3.20.20.100">
    <property type="entry name" value="NADP-dependent oxidoreductase domain"/>
    <property type="match status" value="1"/>
</dbReference>
<dbReference type="InterPro" id="IPR053135">
    <property type="entry name" value="AKR2_Oxidoreductase"/>
</dbReference>
<reference evidence="2" key="1">
    <citation type="submission" date="2014-02" db="EMBL/GenBank/DDBJ databases">
        <title>Expanding our view of genomic diversity in Candidatus Accumulibacter clades.</title>
        <authorList>
            <person name="Skennerton C.T."/>
            <person name="Barr J.J."/>
            <person name="Slater F.R."/>
            <person name="Bond P.L."/>
            <person name="Tyson G.W."/>
        </authorList>
    </citation>
    <scope>NUCLEOTIDE SEQUENCE [LARGE SCALE GENOMIC DNA]</scope>
</reference>
<dbReference type="PATRIC" id="fig|1454004.3.peg.1616"/>
<dbReference type="InterPro" id="IPR023210">
    <property type="entry name" value="NADP_OxRdtase_dom"/>
</dbReference>
<protein>
    <submittedName>
        <fullName evidence="2">General stress protein 69</fullName>
        <ecNumber evidence="2">1.1.1.-</ecNumber>
    </submittedName>
</protein>
<dbReference type="STRING" id="1454004.AW11_01567"/>
<evidence type="ECO:0000259" key="1">
    <source>
        <dbReference type="Pfam" id="PF00248"/>
    </source>
</evidence>
<keyword evidence="2" id="KW-0560">Oxidoreductase</keyword>
<dbReference type="CDD" id="cd19095">
    <property type="entry name" value="AKR_PA4992-like"/>
    <property type="match status" value="1"/>
</dbReference>
<dbReference type="EC" id="1.1.1.-" evidence="2"/>
<organism evidence="2 3">
    <name type="scientific">Accumulibacter regalis</name>
    <dbReference type="NCBI Taxonomy" id="522306"/>
    <lineage>
        <taxon>Bacteria</taxon>
        <taxon>Pseudomonadati</taxon>
        <taxon>Pseudomonadota</taxon>
        <taxon>Betaproteobacteria</taxon>
        <taxon>Candidatus Accumulibacter</taxon>
    </lineage>
</organism>
<gene>
    <name evidence="2" type="primary">yhdN_2</name>
    <name evidence="2" type="ORF">AW11_01567</name>
</gene>
<sequence length="314" mass="34402">MKARDRGSVVFGRRAVLRAIAASGAAVVGSAFGAPSGTPEGGLLRRRIPSSGELIAAVGLGTYQTFDVADSASTALEPVLARFVALGGQLVDSSPMYGRSESVLGELAAKLGVRDRLFLATKVWTSGRGEGIRQMEASLSRLRTQQLDLMQVHNLLDWQAQLPTLREWKEQGRIRYLGVTHYHEGAYREVEALLLAENPDFVQINYSMAERDAEERVLPLAQDLGIAVIINRPFAKASLFSRVRGKPLPEWAAEFDCASWAQFFLKFILAQPAVSCVIPATSKVKHLEDNLAAARGRLPDGRQRARMAEYLARI</sequence>
<dbReference type="SUPFAM" id="SSF51430">
    <property type="entry name" value="NAD(P)-linked oxidoreductase"/>
    <property type="match status" value="1"/>
</dbReference>
<dbReference type="Proteomes" id="UP000022141">
    <property type="component" value="Unassembled WGS sequence"/>
</dbReference>
<dbReference type="GO" id="GO:0016491">
    <property type="term" value="F:oxidoreductase activity"/>
    <property type="evidence" value="ECO:0007669"/>
    <property type="project" value="UniProtKB-KW"/>
</dbReference>